<evidence type="ECO:0000313" key="2">
    <source>
        <dbReference type="EMBL" id="KXN70827.1"/>
    </source>
</evidence>
<dbReference type="OrthoDB" id="10468228at2759"/>
<dbReference type="AlphaFoldDB" id="A0A137P730"/>
<gene>
    <name evidence="2" type="ORF">CONCODRAFT_6531</name>
</gene>
<dbReference type="Proteomes" id="UP000070444">
    <property type="component" value="Unassembled WGS sequence"/>
</dbReference>
<evidence type="ECO:0000313" key="3">
    <source>
        <dbReference type="Proteomes" id="UP000070444"/>
    </source>
</evidence>
<keyword evidence="3" id="KW-1185">Reference proteome</keyword>
<proteinExistence type="predicted"/>
<reference evidence="2 3" key="1">
    <citation type="journal article" date="2015" name="Genome Biol. Evol.">
        <title>Phylogenomic analyses indicate that early fungi evolved digesting cell walls of algal ancestors of land plants.</title>
        <authorList>
            <person name="Chang Y."/>
            <person name="Wang S."/>
            <person name="Sekimoto S."/>
            <person name="Aerts A.L."/>
            <person name="Choi C."/>
            <person name="Clum A."/>
            <person name="LaButti K.M."/>
            <person name="Lindquist E.A."/>
            <person name="Yee Ngan C."/>
            <person name="Ohm R.A."/>
            <person name="Salamov A.A."/>
            <person name="Grigoriev I.V."/>
            <person name="Spatafora J.W."/>
            <person name="Berbee M.L."/>
        </authorList>
    </citation>
    <scope>NUCLEOTIDE SEQUENCE [LARGE SCALE GENOMIC DNA]</scope>
    <source>
        <strain evidence="2 3">NRRL 28638</strain>
    </source>
</reference>
<sequence>MIISVVCVAINKGTCIKSWEHILSENDNSILNLLGFDIKQTPTTWLYADGIDIELLHNFVEIMGMDLQTMVSDNIHYHHISPSAPSGQFTRHKAGLLGGPPEY</sequence>
<feature type="region of interest" description="Disordered" evidence="1">
    <location>
        <begin position="83"/>
        <end position="103"/>
    </location>
</feature>
<accession>A0A137P730</accession>
<protein>
    <submittedName>
        <fullName evidence="2">Uncharacterized protein</fullName>
    </submittedName>
</protein>
<name>A0A137P730_CONC2</name>
<evidence type="ECO:0000256" key="1">
    <source>
        <dbReference type="SAM" id="MobiDB-lite"/>
    </source>
</evidence>
<organism evidence="2 3">
    <name type="scientific">Conidiobolus coronatus (strain ATCC 28846 / CBS 209.66 / NRRL 28638)</name>
    <name type="common">Delacroixia coronata</name>
    <dbReference type="NCBI Taxonomy" id="796925"/>
    <lineage>
        <taxon>Eukaryota</taxon>
        <taxon>Fungi</taxon>
        <taxon>Fungi incertae sedis</taxon>
        <taxon>Zoopagomycota</taxon>
        <taxon>Entomophthoromycotina</taxon>
        <taxon>Entomophthoromycetes</taxon>
        <taxon>Entomophthorales</taxon>
        <taxon>Ancylistaceae</taxon>
        <taxon>Conidiobolus</taxon>
    </lineage>
</organism>
<dbReference type="EMBL" id="KQ964491">
    <property type="protein sequence ID" value="KXN70827.1"/>
    <property type="molecule type" value="Genomic_DNA"/>
</dbReference>